<evidence type="ECO:0000313" key="3">
    <source>
        <dbReference type="Proteomes" id="UP001321520"/>
    </source>
</evidence>
<protein>
    <submittedName>
        <fullName evidence="2">GNAT family N-acetyltransferase</fullName>
    </submittedName>
</protein>
<feature type="domain" description="N-acetyltransferase" evidence="1">
    <location>
        <begin position="9"/>
        <end position="169"/>
    </location>
</feature>
<accession>A0ABY9EB87</accession>
<name>A0ABY9EB87_9GAMM</name>
<reference evidence="2 3" key="1">
    <citation type="submission" date="2022-05" db="EMBL/GenBank/DDBJ databases">
        <title>Microbulbifer sp. nov., isolated from sponge.</title>
        <authorList>
            <person name="Gao L."/>
        </authorList>
    </citation>
    <scope>NUCLEOTIDE SEQUENCE [LARGE SCALE GENOMIC DNA]</scope>
    <source>
        <strain evidence="2 3">MI-G</strain>
    </source>
</reference>
<dbReference type="RefSeq" id="WP_301414477.1">
    <property type="nucleotide sequence ID" value="NZ_CP098023.1"/>
</dbReference>
<dbReference type="InterPro" id="IPR016181">
    <property type="entry name" value="Acyl_CoA_acyltransferase"/>
</dbReference>
<dbReference type="PANTHER" id="PTHR43792">
    <property type="entry name" value="GNAT FAMILY, PUTATIVE (AFU_ORTHOLOGUE AFUA_3G00765)-RELATED-RELATED"/>
    <property type="match status" value="1"/>
</dbReference>
<dbReference type="EMBL" id="CP098023">
    <property type="protein sequence ID" value="WKD48709.1"/>
    <property type="molecule type" value="Genomic_DNA"/>
</dbReference>
<gene>
    <name evidence="2" type="ORF">M8T91_12410</name>
</gene>
<evidence type="ECO:0000259" key="1">
    <source>
        <dbReference type="PROSITE" id="PS51186"/>
    </source>
</evidence>
<evidence type="ECO:0000313" key="2">
    <source>
        <dbReference type="EMBL" id="WKD48709.1"/>
    </source>
</evidence>
<proteinExistence type="predicted"/>
<dbReference type="InterPro" id="IPR000182">
    <property type="entry name" value="GNAT_dom"/>
</dbReference>
<dbReference type="PANTHER" id="PTHR43792:SF1">
    <property type="entry name" value="N-ACETYLTRANSFERASE DOMAIN-CONTAINING PROTEIN"/>
    <property type="match status" value="1"/>
</dbReference>
<dbReference type="SUPFAM" id="SSF55729">
    <property type="entry name" value="Acyl-CoA N-acyltransferases (Nat)"/>
    <property type="match status" value="1"/>
</dbReference>
<dbReference type="Proteomes" id="UP001321520">
    <property type="component" value="Chromosome"/>
</dbReference>
<dbReference type="Gene3D" id="3.40.630.30">
    <property type="match status" value="1"/>
</dbReference>
<dbReference type="PROSITE" id="PS51186">
    <property type="entry name" value="GNAT"/>
    <property type="match status" value="1"/>
</dbReference>
<keyword evidence="3" id="KW-1185">Reference proteome</keyword>
<dbReference type="Pfam" id="PF13302">
    <property type="entry name" value="Acetyltransf_3"/>
    <property type="match status" value="1"/>
</dbReference>
<organism evidence="2 3">
    <name type="scientific">Microbulbifer spongiae</name>
    <dbReference type="NCBI Taxonomy" id="2944933"/>
    <lineage>
        <taxon>Bacteria</taxon>
        <taxon>Pseudomonadati</taxon>
        <taxon>Pseudomonadota</taxon>
        <taxon>Gammaproteobacteria</taxon>
        <taxon>Cellvibrionales</taxon>
        <taxon>Microbulbiferaceae</taxon>
        <taxon>Microbulbifer</taxon>
    </lineage>
</organism>
<dbReference type="InterPro" id="IPR051531">
    <property type="entry name" value="N-acetyltransferase"/>
</dbReference>
<sequence length="179" mass="19975">MFQIQTPNLILLELCDDDASFILNLLNDADFLQNIGDRGVRNLEQARTYIRNGPVTMYRQHNVGLYKVSLKEGTAIGICGLIKRAGLSDVDLGFAFLPQYRGMGYALEAAQGVIQYAQEWLGLERIAAIILPGNTPSVRLLKKIGFKAEGRITLPGEHKELLLMIWKISAHGHSPREEK</sequence>